<dbReference type="AlphaFoldDB" id="A0A8C5APJ7"/>
<evidence type="ECO:0000256" key="1">
    <source>
        <dbReference type="ARBA" id="ARBA00010879"/>
    </source>
</evidence>
<dbReference type="InterPro" id="IPR043502">
    <property type="entry name" value="DNA/RNA_pol_sf"/>
</dbReference>
<organism evidence="4 5">
    <name type="scientific">Gadus morhua</name>
    <name type="common">Atlantic cod</name>
    <dbReference type="NCBI Taxonomy" id="8049"/>
    <lineage>
        <taxon>Eukaryota</taxon>
        <taxon>Metazoa</taxon>
        <taxon>Chordata</taxon>
        <taxon>Craniata</taxon>
        <taxon>Vertebrata</taxon>
        <taxon>Euteleostomi</taxon>
        <taxon>Actinopterygii</taxon>
        <taxon>Neopterygii</taxon>
        <taxon>Teleostei</taxon>
        <taxon>Neoteleostei</taxon>
        <taxon>Acanthomorphata</taxon>
        <taxon>Zeiogadaria</taxon>
        <taxon>Gadariae</taxon>
        <taxon>Gadiformes</taxon>
        <taxon>Gadoidei</taxon>
        <taxon>Gadidae</taxon>
        <taxon>Gadus</taxon>
    </lineage>
</organism>
<dbReference type="PROSITE" id="PS50878">
    <property type="entry name" value="RT_POL"/>
    <property type="match status" value="1"/>
</dbReference>
<sequence length="907" mass="99139">MVGLWSVPVEGPRRAEPSVQTPAPSSNRSKAHGLVRSILLCSYCGISKKRRHEIECHAAVCRNAARPAVRGVKCTLCDRSFKSKRGVSIHARTAQTVSYVAQQRAKAGGERKGILDRACAIITDRSKDQIRYKLRQLKKLAQPPAVLDMATEIDHLVQDLTEGGGRPPQRSPDTVRASILRALARLESQDGNEWAHVPTESETIAALEALSRTTRGGHGPTRLMGRKMPTRRWRPTGREAAGSQTFNYLRLQEFYRRNAAKVSRLVLDGDLDGPCPIKVADVASHFKEKWGSRDGFQGFGKFSSTIATNNPALAQPITPTNVLKMRKRIKRSSAAGPDGVNKACLVRWDPTGARLAAIYNGFLVRGTIPAVLKLNRTTLLPKSRDPYERRSVSNWRPITIGPMVLRLFSSILHKRLASACPYSVRQKGFTNAAGCSENLLLVEGALKKSLQWEKPLAMVFIDLAKAFDSVSHNHIRAALESRDVDRAIVDLVADGYEGCSTRVQTGRGSTASIDMKIGVKQGDPLSPLLINLAIDPLLEGLESIGEGFGEAGNSVSVLAYVDDLVLLSNSWNGMCRNLGILDAFCALSGLKVNPAKCPGFLIASGKRTANRINMVGVEHVRYLGIDFINDLCSLGTKISAAPLKPTQKVELLRAYVIPRVIYGAIHCHAGQAALKEAELVIRRLVKDWLHLSLATTNGLLYSRNWDGGLAIPLSLSCTAAKQSPSHKPLIRVLQRIQEGESVMVSEYNNWHSRIKVHIGMLQSPNQIIAIPTNSSPYQPTNSSTRQTNQLFNQTNQPTLQPDKPTNSSTRQTNQLFNQTNQPTLQPDKPTNHPFSKDCLRCSLSISAFSCNSNSSFCCSNVRPTVVETDSTAALLCTVAGNTPLSIKADLNAPLISSFNFLSPMSTP</sequence>
<accession>A0A8C5APJ7</accession>
<feature type="domain" description="Reverse transcriptase" evidence="3">
    <location>
        <begin position="361"/>
        <end position="627"/>
    </location>
</feature>
<dbReference type="SUPFAM" id="SSF56672">
    <property type="entry name" value="DNA/RNA polymerases"/>
    <property type="match status" value="1"/>
</dbReference>
<dbReference type="Ensembl" id="ENSGMOT00000030758.1">
    <property type="protein sequence ID" value="ENSGMOP00000035226.1"/>
    <property type="gene ID" value="ENSGMOG00000026084.1"/>
</dbReference>
<dbReference type="Gene3D" id="3.30.70.270">
    <property type="match status" value="1"/>
</dbReference>
<proteinExistence type="inferred from homology"/>
<evidence type="ECO:0000313" key="5">
    <source>
        <dbReference type="Proteomes" id="UP000694546"/>
    </source>
</evidence>
<evidence type="ECO:0000259" key="3">
    <source>
        <dbReference type="PROSITE" id="PS50878"/>
    </source>
</evidence>
<name>A0A8C5APJ7_GADMO</name>
<dbReference type="GO" id="GO:0004523">
    <property type="term" value="F:RNA-DNA hybrid ribonuclease activity"/>
    <property type="evidence" value="ECO:0007669"/>
    <property type="project" value="UniProtKB-EC"/>
</dbReference>
<keyword evidence="5" id="KW-1185">Reference proteome</keyword>
<dbReference type="Pfam" id="PF00078">
    <property type="entry name" value="RVT_1"/>
    <property type="match status" value="1"/>
</dbReference>
<dbReference type="Proteomes" id="UP000694546">
    <property type="component" value="Chromosome 8"/>
</dbReference>
<comment type="similarity">
    <text evidence="1">Belongs to the beta type-B retroviral polymerase family. HERV class-II K(HML-2) pol subfamily.</text>
</comment>
<protein>
    <recommendedName>
        <fullName evidence="2">ribonuclease H</fullName>
        <ecNumber evidence="2">3.1.26.4</ecNumber>
    </recommendedName>
</protein>
<reference evidence="4" key="2">
    <citation type="submission" date="2025-09" db="UniProtKB">
        <authorList>
            <consortium name="Ensembl"/>
        </authorList>
    </citation>
    <scope>IDENTIFICATION</scope>
</reference>
<evidence type="ECO:0000313" key="4">
    <source>
        <dbReference type="Ensembl" id="ENSGMOP00000035226.1"/>
    </source>
</evidence>
<dbReference type="InterPro" id="IPR043128">
    <property type="entry name" value="Rev_trsase/Diguanyl_cyclase"/>
</dbReference>
<dbReference type="InterPro" id="IPR000477">
    <property type="entry name" value="RT_dom"/>
</dbReference>
<dbReference type="Gene3D" id="3.30.160.60">
    <property type="entry name" value="Classic Zinc Finger"/>
    <property type="match status" value="1"/>
</dbReference>
<dbReference type="EC" id="3.1.26.4" evidence="2"/>
<evidence type="ECO:0000256" key="2">
    <source>
        <dbReference type="ARBA" id="ARBA00012180"/>
    </source>
</evidence>
<dbReference type="CDD" id="cd01650">
    <property type="entry name" value="RT_nLTR_like"/>
    <property type="match status" value="1"/>
</dbReference>
<reference evidence="4" key="1">
    <citation type="submission" date="2025-08" db="UniProtKB">
        <authorList>
            <consortium name="Ensembl"/>
        </authorList>
    </citation>
    <scope>IDENTIFICATION</scope>
</reference>
<dbReference type="OMA" id="HEIECHA"/>
<dbReference type="PANTHER" id="PTHR19446">
    <property type="entry name" value="REVERSE TRANSCRIPTASES"/>
    <property type="match status" value="1"/>
</dbReference>